<accession>A0A6G0WCD1</accession>
<evidence type="ECO:0000313" key="2">
    <source>
        <dbReference type="Proteomes" id="UP000481153"/>
    </source>
</evidence>
<proteinExistence type="predicted"/>
<reference evidence="1 2" key="1">
    <citation type="submission" date="2019-07" db="EMBL/GenBank/DDBJ databases">
        <title>Genomics analysis of Aphanomyces spp. identifies a new class of oomycete effector associated with host adaptation.</title>
        <authorList>
            <person name="Gaulin E."/>
        </authorList>
    </citation>
    <scope>NUCLEOTIDE SEQUENCE [LARGE SCALE GENOMIC DNA]</scope>
    <source>
        <strain evidence="1 2">ATCC 201684</strain>
    </source>
</reference>
<dbReference type="AlphaFoldDB" id="A0A6G0WCD1"/>
<organism evidence="1 2">
    <name type="scientific">Aphanomyces euteiches</name>
    <dbReference type="NCBI Taxonomy" id="100861"/>
    <lineage>
        <taxon>Eukaryota</taxon>
        <taxon>Sar</taxon>
        <taxon>Stramenopiles</taxon>
        <taxon>Oomycota</taxon>
        <taxon>Saprolegniomycetes</taxon>
        <taxon>Saprolegniales</taxon>
        <taxon>Verrucalvaceae</taxon>
        <taxon>Aphanomyces</taxon>
    </lineage>
</organism>
<evidence type="ECO:0000313" key="1">
    <source>
        <dbReference type="EMBL" id="KAF0723985.1"/>
    </source>
</evidence>
<sequence length="272" mass="31460">MTLCPSLRVDESSESYEAILKYYSKAKIGLNAGESVDVAWLQEHLNPMATLEWTVYGFPDDIEDNFFNLPIARLHVKLDGEVNISEFKKTLPRLSHLKSLRMLDHGEFVPLEEDEDETEDCGEDYHKTWHYVLQFAAKNDQLSELDIYPEFHARNEVDLVHLTEWLRRPSARVFSLTTQYFWAPHGFGMDDDGFSELDDAVKQTFYQAMFNSPLERLTLTGRRLQDMDMAPFTCSMKVLQLIECGLRDGASETLIQSIGKLKCDRFRVEISQ</sequence>
<name>A0A6G0WCD1_9STRA</name>
<keyword evidence="2" id="KW-1185">Reference proteome</keyword>
<comment type="caution">
    <text evidence="1">The sequence shown here is derived from an EMBL/GenBank/DDBJ whole genome shotgun (WGS) entry which is preliminary data.</text>
</comment>
<dbReference type="VEuPathDB" id="FungiDB:AeMF1_014330"/>
<gene>
    <name evidence="1" type="ORF">Ae201684_017223</name>
</gene>
<protein>
    <submittedName>
        <fullName evidence="1">Uncharacterized protein</fullName>
    </submittedName>
</protein>
<dbReference type="Proteomes" id="UP000481153">
    <property type="component" value="Unassembled WGS sequence"/>
</dbReference>
<dbReference type="EMBL" id="VJMJ01000289">
    <property type="protein sequence ID" value="KAF0723985.1"/>
    <property type="molecule type" value="Genomic_DNA"/>
</dbReference>